<proteinExistence type="predicted"/>
<reference evidence="1 2" key="1">
    <citation type="submission" date="2016-10" db="EMBL/GenBank/DDBJ databases">
        <authorList>
            <person name="de Groot N.N."/>
        </authorList>
    </citation>
    <scope>NUCLEOTIDE SEQUENCE [LARGE SCALE GENOMIC DNA]</scope>
    <source>
        <strain evidence="1 2">CGMCC 4.1859</strain>
    </source>
</reference>
<evidence type="ECO:0000313" key="1">
    <source>
        <dbReference type="EMBL" id="SDF28834.1"/>
    </source>
</evidence>
<evidence type="ECO:0000313" key="2">
    <source>
        <dbReference type="Proteomes" id="UP000198614"/>
    </source>
</evidence>
<organism evidence="1 2">
    <name type="scientific">Streptomyces griseoaurantiacus</name>
    <dbReference type="NCBI Taxonomy" id="68213"/>
    <lineage>
        <taxon>Bacteria</taxon>
        <taxon>Bacillati</taxon>
        <taxon>Actinomycetota</taxon>
        <taxon>Actinomycetes</taxon>
        <taxon>Kitasatosporales</taxon>
        <taxon>Streptomycetaceae</taxon>
        <taxon>Streptomyces</taxon>
        <taxon>Streptomyces aurantiacus group</taxon>
    </lineage>
</organism>
<dbReference type="EMBL" id="FNAX01000007">
    <property type="protein sequence ID" value="SDF28834.1"/>
    <property type="molecule type" value="Genomic_DNA"/>
</dbReference>
<dbReference type="Proteomes" id="UP000198614">
    <property type="component" value="Unassembled WGS sequence"/>
</dbReference>
<sequence length="50" mass="5461">MDARRSGAAREYAHMSGSVTIAGAFSPTRANTPLYQGIWRRANLPWTVAP</sequence>
<name>A0A1G7JVH6_9ACTN</name>
<dbReference type="AlphaFoldDB" id="A0A1G7JVH6"/>
<accession>A0A1G7JVH6</accession>
<gene>
    <name evidence="1" type="ORF">SAMN05216260_10777</name>
</gene>
<protein>
    <submittedName>
        <fullName evidence="1">Uncharacterized protein</fullName>
    </submittedName>
</protein>